<keyword evidence="4 18" id="KW-0963">Cytoplasm</keyword>
<dbReference type="SUPFAM" id="SSF51161">
    <property type="entry name" value="Trimeric LpxA-like enzymes"/>
    <property type="match status" value="1"/>
</dbReference>
<evidence type="ECO:0000256" key="9">
    <source>
        <dbReference type="ARBA" id="ARBA00022842"/>
    </source>
</evidence>
<evidence type="ECO:0000256" key="5">
    <source>
        <dbReference type="ARBA" id="ARBA00022679"/>
    </source>
</evidence>
<evidence type="ECO:0000256" key="16">
    <source>
        <dbReference type="ARBA" id="ARBA00048493"/>
    </source>
</evidence>
<feature type="binding site" evidence="18">
    <location>
        <begin position="386"/>
        <end position="387"/>
    </location>
    <ligand>
        <name>acetyl-CoA</name>
        <dbReference type="ChEBI" id="CHEBI:57288"/>
    </ligand>
</feature>
<dbReference type="GO" id="GO:0008360">
    <property type="term" value="P:regulation of cell shape"/>
    <property type="evidence" value="ECO:0007669"/>
    <property type="project" value="UniProtKB-KW"/>
</dbReference>
<feature type="binding site" evidence="18">
    <location>
        <position position="351"/>
    </location>
    <ligand>
        <name>UDP-N-acetyl-alpha-D-glucosamine</name>
        <dbReference type="ChEBI" id="CHEBI:57705"/>
    </ligand>
</feature>
<comment type="caution">
    <text evidence="20">The sequence shown here is derived from an EMBL/GenBank/DDBJ whole genome shotgun (WGS) entry which is preliminary data.</text>
</comment>
<dbReference type="PANTHER" id="PTHR43584:SF3">
    <property type="entry name" value="BIFUNCTIONAL PROTEIN GLMU"/>
    <property type="match status" value="1"/>
</dbReference>
<evidence type="ECO:0000256" key="10">
    <source>
        <dbReference type="ARBA" id="ARBA00022960"/>
    </source>
</evidence>
<keyword evidence="8 18" id="KW-0677">Repeat</keyword>
<evidence type="ECO:0000256" key="8">
    <source>
        <dbReference type="ARBA" id="ARBA00022737"/>
    </source>
</evidence>
<dbReference type="EC" id="2.3.1.157" evidence="18"/>
<feature type="region of interest" description="Linker" evidence="18">
    <location>
        <begin position="231"/>
        <end position="251"/>
    </location>
</feature>
<dbReference type="GO" id="GO:0000287">
    <property type="term" value="F:magnesium ion binding"/>
    <property type="evidence" value="ECO:0007669"/>
    <property type="project" value="UniProtKB-UniRule"/>
</dbReference>
<evidence type="ECO:0000256" key="12">
    <source>
        <dbReference type="ARBA" id="ARBA00023268"/>
    </source>
</evidence>
<comment type="similarity">
    <text evidence="3 18">In the N-terminal section; belongs to the N-acetylglucosamine-1-phosphate uridyltransferase family.</text>
</comment>
<comment type="catalytic activity">
    <reaction evidence="16 18">
        <text>N-acetyl-alpha-D-glucosamine 1-phosphate + UTP + H(+) = UDP-N-acetyl-alpha-D-glucosamine + diphosphate</text>
        <dbReference type="Rhea" id="RHEA:13509"/>
        <dbReference type="ChEBI" id="CHEBI:15378"/>
        <dbReference type="ChEBI" id="CHEBI:33019"/>
        <dbReference type="ChEBI" id="CHEBI:46398"/>
        <dbReference type="ChEBI" id="CHEBI:57705"/>
        <dbReference type="ChEBI" id="CHEBI:57776"/>
        <dbReference type="EC" id="2.7.7.23"/>
    </reaction>
</comment>
<evidence type="ECO:0000256" key="17">
    <source>
        <dbReference type="ARBA" id="ARBA00049628"/>
    </source>
</evidence>
<feature type="binding site" evidence="18">
    <location>
        <position position="423"/>
    </location>
    <ligand>
        <name>acetyl-CoA</name>
        <dbReference type="ChEBI" id="CHEBI:57288"/>
    </ligand>
</feature>
<comment type="pathway">
    <text evidence="18">Nucleotide-sugar biosynthesis; UDP-N-acetyl-alpha-D-glucosamine biosynthesis; N-acetyl-alpha-D-glucosamine 1-phosphate from alpha-D-glucosamine 6-phosphate (route II): step 2/2.</text>
</comment>
<name>A0AAV4LDX9_9BACL</name>
<feature type="binding site" evidence="18">
    <location>
        <begin position="78"/>
        <end position="79"/>
    </location>
    <ligand>
        <name>UDP-N-acetyl-alpha-D-glucosamine</name>
        <dbReference type="ChEBI" id="CHEBI:57705"/>
    </ligand>
</feature>
<evidence type="ECO:0000256" key="7">
    <source>
        <dbReference type="ARBA" id="ARBA00022723"/>
    </source>
</evidence>
<comment type="similarity">
    <text evidence="2 18">In the C-terminal section; belongs to the transferase hexapeptide repeat family.</text>
</comment>
<dbReference type="GO" id="GO:0019134">
    <property type="term" value="F:glucosamine-1-phosphate N-acetyltransferase activity"/>
    <property type="evidence" value="ECO:0007669"/>
    <property type="project" value="UniProtKB-UniRule"/>
</dbReference>
<comment type="pathway">
    <text evidence="18">Nucleotide-sugar biosynthesis; UDP-N-acetyl-alpha-D-glucosamine biosynthesis; UDP-N-acetyl-alpha-D-glucosamine from N-acetyl-alpha-D-glucosamine 1-phosphate: step 1/1.</text>
</comment>
<evidence type="ECO:0000256" key="2">
    <source>
        <dbReference type="ARBA" id="ARBA00007707"/>
    </source>
</evidence>
<evidence type="ECO:0000256" key="14">
    <source>
        <dbReference type="ARBA" id="ARBA00023316"/>
    </source>
</evidence>
<dbReference type="InterPro" id="IPR029044">
    <property type="entry name" value="Nucleotide-diphossugar_trans"/>
</dbReference>
<dbReference type="InterPro" id="IPR038009">
    <property type="entry name" value="GlmU_C_LbH"/>
</dbReference>
<evidence type="ECO:0000256" key="11">
    <source>
        <dbReference type="ARBA" id="ARBA00022984"/>
    </source>
</evidence>
<protein>
    <recommendedName>
        <fullName evidence="18">Bifunctional protein GlmU</fullName>
    </recommendedName>
    <domain>
        <recommendedName>
            <fullName evidence="18">UDP-N-acetylglucosamine pyrophosphorylase</fullName>
            <ecNumber evidence="18">2.7.7.23</ecNumber>
        </recommendedName>
        <alternativeName>
            <fullName evidence="18">N-acetylglucosamine-1-phosphate uridyltransferase</fullName>
        </alternativeName>
    </domain>
    <domain>
        <recommendedName>
            <fullName evidence="18">Glucosamine-1-phosphate N-acetyltransferase</fullName>
            <ecNumber evidence="18">2.3.1.157</ecNumber>
        </recommendedName>
    </domain>
</protein>
<evidence type="ECO:0000313" key="20">
    <source>
        <dbReference type="EMBL" id="GIM46040.1"/>
    </source>
</evidence>
<dbReference type="AlphaFoldDB" id="A0AAV4LDX9"/>
<feature type="binding site" evidence="18">
    <location>
        <position position="23"/>
    </location>
    <ligand>
        <name>UDP-N-acetyl-alpha-D-glucosamine</name>
        <dbReference type="ChEBI" id="CHEBI:57705"/>
    </ligand>
</feature>
<feature type="binding site" evidence="18">
    <location>
        <position position="333"/>
    </location>
    <ligand>
        <name>UDP-N-acetyl-alpha-D-glucosamine</name>
        <dbReference type="ChEBI" id="CHEBI:57705"/>
    </ligand>
</feature>
<keyword evidence="10 18" id="KW-0133">Cell shape</keyword>
<reference evidence="20" key="1">
    <citation type="journal article" date="2023" name="Int. J. Syst. Evol. Microbiol.">
        <title>Collibacillus ludicampi gen. nov., sp. nov., a new soil bacterium of the family Alicyclobacillaceae.</title>
        <authorList>
            <person name="Jojima T."/>
            <person name="Ioku Y."/>
            <person name="Fukuta Y."/>
            <person name="Shirasaka N."/>
            <person name="Matsumura Y."/>
            <person name="Mori M."/>
        </authorList>
    </citation>
    <scope>NUCLEOTIDE SEQUENCE</scope>
    <source>
        <strain evidence="20">TP075</strain>
    </source>
</reference>
<feature type="binding site" evidence="18">
    <location>
        <position position="140"/>
    </location>
    <ligand>
        <name>UDP-N-acetyl-alpha-D-glucosamine</name>
        <dbReference type="ChEBI" id="CHEBI:57705"/>
    </ligand>
</feature>
<keyword evidence="6 18" id="KW-0548">Nucleotidyltransferase</keyword>
<dbReference type="InterPro" id="IPR011004">
    <property type="entry name" value="Trimer_LpxA-like_sf"/>
</dbReference>
<dbReference type="InterPro" id="IPR050065">
    <property type="entry name" value="GlmU-like"/>
</dbReference>
<comment type="pathway">
    <text evidence="18">Bacterial outer membrane biogenesis; LPS lipid A biosynthesis.</text>
</comment>
<feature type="binding site" evidence="18">
    <location>
        <position position="103"/>
    </location>
    <ligand>
        <name>Mg(2+)</name>
        <dbReference type="ChEBI" id="CHEBI:18420"/>
    </ligand>
</feature>
<keyword evidence="7 18" id="KW-0479">Metal-binding</keyword>
<sequence length="464" mass="50218">MSEAYAVVLAAGQGTRMKSKRHKVLHPVCGKPMVRHVLDSLQQAGIQRTLVVIGSLAEQVREELGEQVEFVYQNEQLGTGHAVMQAIPQLSGFEGTTLVCYGDTPLISAETIRAMLSTHREKGAAATVLTAIVDQPFGYGRIIRDTDGSVLRIVEEKDATAEEKAVSEVNSGTYCFDNRALLQALRQLDNNNAQKEYYLTDCLSIIRSQGLRVEAYTVQDSDEILGVNDRAQLAHVDGILRRRIRLHHMKNGVSMVDPDSIYIDADVEIGADTVLYPGTYLQRGTRIGSGCEIGPNVQISQSTVGDYTAIKQAVLDSATIGNHVTMGPFTYIRPGTKIEDGVKVGDFVEIKNSVIGKGSKVPHLAYVGDADIGCHTNIGCGVITVNYDGVKKHRTVVGDHSFIGSNSNLVAPVTVGDHAYVAAGSTITDSVPDGALAIARERQVTKEGYQAKLEARLKERSLKK</sequence>
<dbReference type="Proteomes" id="UP001057291">
    <property type="component" value="Unassembled WGS sequence"/>
</dbReference>
<dbReference type="RefSeq" id="WP_282199185.1">
    <property type="nucleotide sequence ID" value="NZ_BOQE01000001.1"/>
</dbReference>
<keyword evidence="9 18" id="KW-0460">Magnesium</keyword>
<dbReference type="Pfam" id="PF00132">
    <property type="entry name" value="Hexapep"/>
    <property type="match status" value="3"/>
</dbReference>
<comment type="function">
    <text evidence="17 18">Catalyzes the last two sequential reactions in the de novo biosynthetic pathway for UDP-N-acetylglucosamine (UDP-GlcNAc). The C-terminal domain catalyzes the transfer of acetyl group from acetyl coenzyme A to glucosamine-1-phosphate (GlcN-1-P) to produce N-acetylglucosamine-1-phosphate (GlcNAc-1-P), which is converted into UDP-GlcNAc by the transfer of uridine 5-monophosphate (from uridine 5-triphosphate), a reaction catalyzed by the N-terminal domain.</text>
</comment>
<dbReference type="NCBIfam" id="TIGR01173">
    <property type="entry name" value="glmU"/>
    <property type="match status" value="1"/>
</dbReference>
<dbReference type="GO" id="GO:0009252">
    <property type="term" value="P:peptidoglycan biosynthetic process"/>
    <property type="evidence" value="ECO:0007669"/>
    <property type="project" value="UniProtKB-UniRule"/>
</dbReference>
<dbReference type="HAMAP" id="MF_01631">
    <property type="entry name" value="GlmU"/>
    <property type="match status" value="1"/>
</dbReference>
<comment type="subunit">
    <text evidence="18">Homotrimer.</text>
</comment>
<dbReference type="PANTHER" id="PTHR43584">
    <property type="entry name" value="NUCLEOTIDYL TRANSFERASE"/>
    <property type="match status" value="1"/>
</dbReference>
<keyword evidence="14 18" id="KW-0961">Cell wall biogenesis/degradation</keyword>
<feature type="binding site" evidence="18">
    <location>
        <begin position="9"/>
        <end position="12"/>
    </location>
    <ligand>
        <name>UDP-N-acetyl-alpha-D-glucosamine</name>
        <dbReference type="ChEBI" id="CHEBI:57705"/>
    </ligand>
</feature>
<gene>
    <name evidence="18 20" type="primary">glmU</name>
    <name evidence="20" type="ORF">DNHGIG_15890</name>
</gene>
<accession>A0AAV4LDX9</accession>
<feature type="binding site" evidence="18">
    <location>
        <position position="228"/>
    </location>
    <ligand>
        <name>UDP-N-acetyl-alpha-D-glucosamine</name>
        <dbReference type="ChEBI" id="CHEBI:57705"/>
    </ligand>
</feature>
<keyword evidence="12 18" id="KW-0511">Multifunctional enzyme</keyword>
<feature type="binding site" evidence="18">
    <location>
        <position position="377"/>
    </location>
    <ligand>
        <name>UDP-N-acetyl-alpha-D-glucosamine</name>
        <dbReference type="ChEBI" id="CHEBI:57705"/>
    </ligand>
</feature>
<dbReference type="InterPro" id="IPR001451">
    <property type="entry name" value="Hexapep"/>
</dbReference>
<dbReference type="PROSITE" id="PS00101">
    <property type="entry name" value="HEXAPEP_TRANSFERASES"/>
    <property type="match status" value="1"/>
</dbReference>
<feature type="binding site" evidence="18">
    <location>
        <position position="73"/>
    </location>
    <ligand>
        <name>UDP-N-acetyl-alpha-D-glucosamine</name>
        <dbReference type="ChEBI" id="CHEBI:57705"/>
    </ligand>
</feature>
<keyword evidence="13 18" id="KW-0012">Acyltransferase</keyword>
<comment type="caution">
    <text evidence="18">Lacks conserved residue(s) required for the propagation of feature annotation.</text>
</comment>
<evidence type="ECO:0000259" key="19">
    <source>
        <dbReference type="Pfam" id="PF12804"/>
    </source>
</evidence>
<dbReference type="CDD" id="cd02540">
    <property type="entry name" value="GT2_GlmU_N_bac"/>
    <property type="match status" value="1"/>
</dbReference>
<feature type="binding site" evidence="18">
    <location>
        <position position="228"/>
    </location>
    <ligand>
        <name>Mg(2+)</name>
        <dbReference type="ChEBI" id="CHEBI:18420"/>
    </ligand>
</feature>
<dbReference type="GO" id="GO:0000902">
    <property type="term" value="P:cell morphogenesis"/>
    <property type="evidence" value="ECO:0007669"/>
    <property type="project" value="UniProtKB-UniRule"/>
</dbReference>
<evidence type="ECO:0000256" key="18">
    <source>
        <dbReference type="HAMAP-Rule" id="MF_01631"/>
    </source>
</evidence>
<dbReference type="NCBIfam" id="NF010934">
    <property type="entry name" value="PRK14354.1"/>
    <property type="match status" value="1"/>
</dbReference>
<dbReference type="Gene3D" id="2.160.10.10">
    <property type="entry name" value="Hexapeptide repeat proteins"/>
    <property type="match status" value="1"/>
</dbReference>
<keyword evidence="11 18" id="KW-0573">Peptidoglycan synthesis</keyword>
<evidence type="ECO:0000256" key="6">
    <source>
        <dbReference type="ARBA" id="ARBA00022695"/>
    </source>
</evidence>
<keyword evidence="21" id="KW-1185">Reference proteome</keyword>
<dbReference type="GO" id="GO:0003977">
    <property type="term" value="F:UDP-N-acetylglucosamine diphosphorylase activity"/>
    <property type="evidence" value="ECO:0007669"/>
    <property type="project" value="UniProtKB-UniRule"/>
</dbReference>
<dbReference type="Gene3D" id="3.90.550.10">
    <property type="entry name" value="Spore Coat Polysaccharide Biosynthesis Protein SpsA, Chain A"/>
    <property type="match status" value="1"/>
</dbReference>
<dbReference type="GO" id="GO:0006048">
    <property type="term" value="P:UDP-N-acetylglucosamine biosynthetic process"/>
    <property type="evidence" value="ECO:0007669"/>
    <property type="project" value="InterPro"/>
</dbReference>
<dbReference type="InterPro" id="IPR025877">
    <property type="entry name" value="MobA-like_NTP_Trfase"/>
</dbReference>
<feature type="region of interest" description="Pyrophosphorylase" evidence="18">
    <location>
        <begin position="1"/>
        <end position="230"/>
    </location>
</feature>
<feature type="active site" description="Proton acceptor" evidence="18">
    <location>
        <position position="363"/>
    </location>
</feature>
<dbReference type="InterPro" id="IPR005882">
    <property type="entry name" value="Bifunctional_GlmU"/>
</dbReference>
<dbReference type="InterPro" id="IPR018357">
    <property type="entry name" value="Hexapep_transf_CS"/>
</dbReference>
<dbReference type="GO" id="GO:0009245">
    <property type="term" value="P:lipid A biosynthetic process"/>
    <property type="evidence" value="ECO:0007669"/>
    <property type="project" value="UniProtKB-UniRule"/>
</dbReference>
<evidence type="ECO:0000256" key="13">
    <source>
        <dbReference type="ARBA" id="ARBA00023315"/>
    </source>
</evidence>
<feature type="binding site" evidence="18">
    <location>
        <position position="155"/>
    </location>
    <ligand>
        <name>UDP-N-acetyl-alpha-D-glucosamine</name>
        <dbReference type="ChEBI" id="CHEBI:57705"/>
    </ligand>
</feature>
<feature type="binding site" evidence="18">
    <location>
        <position position="405"/>
    </location>
    <ligand>
        <name>acetyl-CoA</name>
        <dbReference type="ChEBI" id="CHEBI:57288"/>
    </ligand>
</feature>
<comment type="subcellular location">
    <subcellularLocation>
        <location evidence="1 18">Cytoplasm</location>
    </subcellularLocation>
</comment>
<feature type="binding site" evidence="18">
    <location>
        <position position="440"/>
    </location>
    <ligand>
        <name>acetyl-CoA</name>
        <dbReference type="ChEBI" id="CHEBI:57288"/>
    </ligand>
</feature>
<evidence type="ECO:0000256" key="1">
    <source>
        <dbReference type="ARBA" id="ARBA00004496"/>
    </source>
</evidence>
<organism evidence="20 21">
    <name type="scientific">Collibacillus ludicampi</name>
    <dbReference type="NCBI Taxonomy" id="2771369"/>
    <lineage>
        <taxon>Bacteria</taxon>
        <taxon>Bacillati</taxon>
        <taxon>Bacillota</taxon>
        <taxon>Bacilli</taxon>
        <taxon>Bacillales</taxon>
        <taxon>Alicyclobacillaceae</taxon>
        <taxon>Collibacillus</taxon>
    </lineage>
</organism>
<evidence type="ECO:0000313" key="21">
    <source>
        <dbReference type="Proteomes" id="UP001057291"/>
    </source>
</evidence>
<dbReference type="EC" id="2.7.7.23" evidence="18"/>
<keyword evidence="5 18" id="KW-0808">Transferase</keyword>
<comment type="cofactor">
    <cofactor evidence="18">
        <name>Mg(2+)</name>
        <dbReference type="ChEBI" id="CHEBI:18420"/>
    </cofactor>
    <text evidence="18">Binds 1 Mg(2+) ion per subunit.</text>
</comment>
<feature type="binding site" evidence="18">
    <location>
        <begin position="101"/>
        <end position="103"/>
    </location>
    <ligand>
        <name>UDP-N-acetyl-alpha-D-glucosamine</name>
        <dbReference type="ChEBI" id="CHEBI:57705"/>
    </ligand>
</feature>
<evidence type="ECO:0000256" key="3">
    <source>
        <dbReference type="ARBA" id="ARBA00007947"/>
    </source>
</evidence>
<evidence type="ECO:0000256" key="4">
    <source>
        <dbReference type="ARBA" id="ARBA00022490"/>
    </source>
</evidence>
<dbReference type="EMBL" id="BOQE01000001">
    <property type="protein sequence ID" value="GIM46040.1"/>
    <property type="molecule type" value="Genomic_DNA"/>
</dbReference>
<comment type="catalytic activity">
    <reaction evidence="15 18">
        <text>alpha-D-glucosamine 1-phosphate + acetyl-CoA = N-acetyl-alpha-D-glucosamine 1-phosphate + CoA + H(+)</text>
        <dbReference type="Rhea" id="RHEA:13725"/>
        <dbReference type="ChEBI" id="CHEBI:15378"/>
        <dbReference type="ChEBI" id="CHEBI:57287"/>
        <dbReference type="ChEBI" id="CHEBI:57288"/>
        <dbReference type="ChEBI" id="CHEBI:57776"/>
        <dbReference type="ChEBI" id="CHEBI:58516"/>
        <dbReference type="EC" id="2.3.1.157"/>
    </reaction>
</comment>
<proteinExistence type="inferred from homology"/>
<dbReference type="SUPFAM" id="SSF53448">
    <property type="entry name" value="Nucleotide-diphospho-sugar transferases"/>
    <property type="match status" value="1"/>
</dbReference>
<dbReference type="GO" id="GO:0071555">
    <property type="term" value="P:cell wall organization"/>
    <property type="evidence" value="ECO:0007669"/>
    <property type="project" value="UniProtKB-KW"/>
</dbReference>
<dbReference type="Pfam" id="PF12804">
    <property type="entry name" value="NTP_transf_3"/>
    <property type="match status" value="1"/>
</dbReference>
<feature type="domain" description="MobA-like NTP transferase" evidence="19">
    <location>
        <begin position="6"/>
        <end position="133"/>
    </location>
</feature>
<feature type="binding site" evidence="18">
    <location>
        <position position="366"/>
    </location>
    <ligand>
        <name>UDP-N-acetyl-alpha-D-glucosamine</name>
        <dbReference type="ChEBI" id="CHEBI:57705"/>
    </ligand>
</feature>
<dbReference type="GO" id="GO:0016020">
    <property type="term" value="C:membrane"/>
    <property type="evidence" value="ECO:0007669"/>
    <property type="project" value="GOC"/>
</dbReference>
<dbReference type="CDD" id="cd03353">
    <property type="entry name" value="LbH_GlmU_C"/>
    <property type="match status" value="1"/>
</dbReference>
<dbReference type="GO" id="GO:0005737">
    <property type="term" value="C:cytoplasm"/>
    <property type="evidence" value="ECO:0007669"/>
    <property type="project" value="UniProtKB-SubCell"/>
</dbReference>
<evidence type="ECO:0000256" key="15">
    <source>
        <dbReference type="ARBA" id="ARBA00048247"/>
    </source>
</evidence>
<feature type="region of interest" description="N-acetyltransferase" evidence="18">
    <location>
        <begin position="252"/>
        <end position="464"/>
    </location>
</feature>
<feature type="binding site" evidence="18">
    <location>
        <position position="170"/>
    </location>
    <ligand>
        <name>UDP-N-acetyl-alpha-D-glucosamine</name>
        <dbReference type="ChEBI" id="CHEBI:57705"/>
    </ligand>
</feature>